<feature type="transmembrane region" description="Helical" evidence="1">
    <location>
        <begin position="79"/>
        <end position="98"/>
    </location>
</feature>
<keyword evidence="1" id="KW-0472">Membrane</keyword>
<dbReference type="AlphaFoldDB" id="A0A3B1D8B7"/>
<dbReference type="EMBL" id="UOGK01000198">
    <property type="protein sequence ID" value="VAX39106.1"/>
    <property type="molecule type" value="Genomic_DNA"/>
</dbReference>
<evidence type="ECO:0000313" key="2">
    <source>
        <dbReference type="EMBL" id="VAX39106.1"/>
    </source>
</evidence>
<keyword evidence="1" id="KW-1133">Transmembrane helix</keyword>
<feature type="transmembrane region" description="Helical" evidence="1">
    <location>
        <begin position="104"/>
        <end position="129"/>
    </location>
</feature>
<keyword evidence="1" id="KW-0812">Transmembrane</keyword>
<protein>
    <submittedName>
        <fullName evidence="2">Uncharacterized protein</fullName>
    </submittedName>
</protein>
<accession>A0A3B1D8B7</accession>
<name>A0A3B1D8B7_9ZZZZ</name>
<feature type="transmembrane region" description="Helical" evidence="1">
    <location>
        <begin position="184"/>
        <end position="203"/>
    </location>
</feature>
<sequence length="316" mass="31940">MLNAILKQLPWMLALFVLGPIAAMLTGALRAVDGSGNATLLLGIAPAKGILAGLVTLGFAGGVGVFASRLNGSRSGLNAAGIVLAWAASQTATIDAILRRADSAAPLTILAVEGLVFGLLAVPVAAIIWQAGLGRGLHGSLHPLPDGSPSLGAYLTAPPTNAKGLRPEHESLTATLLRAFIRPAGLGAIGVTVVVGFVISYLVCQDTLKGQAIFAAALTGIVAVPVGRMVGETLKEQPPLAAFVAGFAVLGLVGPLAAKFMQGSEIIATLYQGDLLGVAAPVSLDWIAGACIGLPIGEAWFLSMFQSQTAKTAASR</sequence>
<feature type="transmembrane region" description="Helical" evidence="1">
    <location>
        <begin position="209"/>
        <end position="227"/>
    </location>
</feature>
<feature type="transmembrane region" description="Helical" evidence="1">
    <location>
        <begin position="239"/>
        <end position="258"/>
    </location>
</feature>
<evidence type="ECO:0000256" key="1">
    <source>
        <dbReference type="SAM" id="Phobius"/>
    </source>
</evidence>
<reference evidence="2" key="1">
    <citation type="submission" date="2018-06" db="EMBL/GenBank/DDBJ databases">
        <authorList>
            <person name="Zhirakovskaya E."/>
        </authorList>
    </citation>
    <scope>NUCLEOTIDE SEQUENCE</scope>
</reference>
<feature type="transmembrane region" description="Helical" evidence="1">
    <location>
        <begin position="278"/>
        <end position="302"/>
    </location>
</feature>
<proteinExistence type="predicted"/>
<organism evidence="2">
    <name type="scientific">hydrothermal vent metagenome</name>
    <dbReference type="NCBI Taxonomy" id="652676"/>
    <lineage>
        <taxon>unclassified sequences</taxon>
        <taxon>metagenomes</taxon>
        <taxon>ecological metagenomes</taxon>
    </lineage>
</organism>
<gene>
    <name evidence="2" type="ORF">MNBD_PLANCTO03-1284</name>
</gene>
<feature type="transmembrane region" description="Helical" evidence="1">
    <location>
        <begin position="40"/>
        <end position="67"/>
    </location>
</feature>